<dbReference type="PROSITE" id="PS00154">
    <property type="entry name" value="ATPASE_E1_E2"/>
    <property type="match status" value="1"/>
</dbReference>
<dbReference type="InterPro" id="IPR044492">
    <property type="entry name" value="P_typ_ATPase_HD_dom"/>
</dbReference>
<dbReference type="InterPro" id="IPR023214">
    <property type="entry name" value="HAD_sf"/>
</dbReference>
<dbReference type="Pfam" id="PF12409">
    <property type="entry name" value="P5-ATPase"/>
    <property type="match status" value="1"/>
</dbReference>
<keyword evidence="7 13" id="KW-0067">ATP-binding</keyword>
<feature type="transmembrane region" description="Helical" evidence="13">
    <location>
        <begin position="929"/>
        <end position="955"/>
    </location>
</feature>
<evidence type="ECO:0000259" key="14">
    <source>
        <dbReference type="Pfam" id="PF00122"/>
    </source>
</evidence>
<dbReference type="InterPro" id="IPR036412">
    <property type="entry name" value="HAD-like_sf"/>
</dbReference>
<keyword evidence="4 13" id="KW-0812">Transmembrane</keyword>
<evidence type="ECO:0000256" key="12">
    <source>
        <dbReference type="ARBA" id="ARBA00049360"/>
    </source>
</evidence>
<dbReference type="Gene3D" id="1.20.1110.10">
    <property type="entry name" value="Calcium-transporting ATPase, transmembrane domain"/>
    <property type="match status" value="1"/>
</dbReference>
<feature type="transmembrane region" description="Helical" evidence="13">
    <location>
        <begin position="249"/>
        <end position="269"/>
    </location>
</feature>
<dbReference type="FunFam" id="1.20.1110.10:FF:000023">
    <property type="entry name" value="Cation-transporting ATPase"/>
    <property type="match status" value="1"/>
</dbReference>
<proteinExistence type="inferred from homology"/>
<feature type="transmembrane region" description="Helical" evidence="13">
    <location>
        <begin position="439"/>
        <end position="456"/>
    </location>
</feature>
<dbReference type="GO" id="GO:0019829">
    <property type="term" value="F:ATPase-coupled monoatomic cation transmembrane transporter activity"/>
    <property type="evidence" value="ECO:0007669"/>
    <property type="project" value="UniProtKB-UniRule"/>
</dbReference>
<evidence type="ECO:0000256" key="3">
    <source>
        <dbReference type="ARBA" id="ARBA00022553"/>
    </source>
</evidence>
<dbReference type="Gene3D" id="3.40.1110.10">
    <property type="entry name" value="Calcium-transporting ATPase, cytoplasmic domain N"/>
    <property type="match status" value="1"/>
</dbReference>
<feature type="transmembrane region" description="Helical" evidence="13">
    <location>
        <begin position="476"/>
        <end position="495"/>
    </location>
</feature>
<dbReference type="Pfam" id="PF00122">
    <property type="entry name" value="E1-E2_ATPase"/>
    <property type="match status" value="1"/>
</dbReference>
<evidence type="ECO:0000259" key="15">
    <source>
        <dbReference type="Pfam" id="PF12409"/>
    </source>
</evidence>
<accession>A0AAV8YS22</accession>
<dbReference type="InterPro" id="IPR006544">
    <property type="entry name" value="P-type_TPase_V"/>
</dbReference>
<keyword evidence="11 13" id="KW-0472">Membrane</keyword>
<dbReference type="FunFam" id="3.40.50.1000:FF:000068">
    <property type="entry name" value="Cation-transporting ATPase"/>
    <property type="match status" value="1"/>
</dbReference>
<evidence type="ECO:0000256" key="8">
    <source>
        <dbReference type="ARBA" id="ARBA00022842"/>
    </source>
</evidence>
<feature type="transmembrane region" description="Helical" evidence="13">
    <location>
        <begin position="1081"/>
        <end position="1102"/>
    </location>
</feature>
<dbReference type="GO" id="GO:0046872">
    <property type="term" value="F:metal ion binding"/>
    <property type="evidence" value="ECO:0007669"/>
    <property type="project" value="UniProtKB-UniRule"/>
</dbReference>
<dbReference type="SUPFAM" id="SSF56784">
    <property type="entry name" value="HAD-like"/>
    <property type="match status" value="1"/>
</dbReference>
<dbReference type="NCBIfam" id="TIGR01494">
    <property type="entry name" value="ATPase_P-type"/>
    <property type="match status" value="2"/>
</dbReference>
<dbReference type="SFLD" id="SFLDG00002">
    <property type="entry name" value="C1.7:_P-type_atpase_like"/>
    <property type="match status" value="1"/>
</dbReference>
<evidence type="ECO:0000256" key="5">
    <source>
        <dbReference type="ARBA" id="ARBA00022723"/>
    </source>
</evidence>
<dbReference type="PRINTS" id="PR00119">
    <property type="entry name" value="CATATPASE"/>
</dbReference>
<comment type="catalytic activity">
    <reaction evidence="12 13">
        <text>ATP + H2O = ADP + phosphate + H(+)</text>
        <dbReference type="Rhea" id="RHEA:13065"/>
        <dbReference type="ChEBI" id="CHEBI:15377"/>
        <dbReference type="ChEBI" id="CHEBI:15378"/>
        <dbReference type="ChEBI" id="CHEBI:30616"/>
        <dbReference type="ChEBI" id="CHEBI:43474"/>
        <dbReference type="ChEBI" id="CHEBI:456216"/>
    </reaction>
</comment>
<dbReference type="Gene3D" id="2.70.150.10">
    <property type="entry name" value="Calcium-transporting ATPase, cytoplasmic transduction domain A"/>
    <property type="match status" value="1"/>
</dbReference>
<dbReference type="EC" id="7.2.2.-" evidence="13"/>
<dbReference type="SUPFAM" id="SSF81653">
    <property type="entry name" value="Calcium ATPase, transduction domain A"/>
    <property type="match status" value="1"/>
</dbReference>
<dbReference type="InterPro" id="IPR018303">
    <property type="entry name" value="ATPase_P-typ_P_site"/>
</dbReference>
<dbReference type="NCBIfam" id="TIGR01657">
    <property type="entry name" value="P-ATPase-V"/>
    <property type="match status" value="1"/>
</dbReference>
<evidence type="ECO:0000256" key="11">
    <source>
        <dbReference type="ARBA" id="ARBA00023136"/>
    </source>
</evidence>
<evidence type="ECO:0000313" key="17">
    <source>
        <dbReference type="Proteomes" id="UP001162162"/>
    </source>
</evidence>
<evidence type="ECO:0000256" key="4">
    <source>
        <dbReference type="ARBA" id="ARBA00022692"/>
    </source>
</evidence>
<dbReference type="InterPro" id="IPR023299">
    <property type="entry name" value="ATPase_P-typ_cyto_dom_N"/>
</dbReference>
<dbReference type="SFLD" id="SFLDF00027">
    <property type="entry name" value="p-type_atpase"/>
    <property type="match status" value="1"/>
</dbReference>
<name>A0AAV8YS22_9CUCU</name>
<dbReference type="GO" id="GO:0140358">
    <property type="term" value="F:P-type transmembrane transporter activity"/>
    <property type="evidence" value="ECO:0007669"/>
    <property type="project" value="InterPro"/>
</dbReference>
<feature type="transmembrane region" description="Helical" evidence="13">
    <location>
        <begin position="999"/>
        <end position="1021"/>
    </location>
</feature>
<dbReference type="PANTHER" id="PTHR45630:SF8">
    <property type="entry name" value="CATION-TRANSPORTING ATPASE"/>
    <property type="match status" value="1"/>
</dbReference>
<evidence type="ECO:0000256" key="2">
    <source>
        <dbReference type="ARBA" id="ARBA00006000"/>
    </source>
</evidence>
<evidence type="ECO:0000256" key="7">
    <source>
        <dbReference type="ARBA" id="ARBA00022840"/>
    </source>
</evidence>
<dbReference type="AlphaFoldDB" id="A0AAV8YS22"/>
<dbReference type="PANTHER" id="PTHR45630">
    <property type="entry name" value="CATION-TRANSPORTING ATPASE-RELATED"/>
    <property type="match status" value="1"/>
</dbReference>
<keyword evidence="5 13" id="KW-0479">Metal-binding</keyword>
<dbReference type="InterPro" id="IPR059000">
    <property type="entry name" value="ATPase_P-type_domA"/>
</dbReference>
<dbReference type="GO" id="GO:0005524">
    <property type="term" value="F:ATP binding"/>
    <property type="evidence" value="ECO:0007669"/>
    <property type="project" value="UniProtKB-UniRule"/>
</dbReference>
<evidence type="ECO:0000256" key="1">
    <source>
        <dbReference type="ARBA" id="ARBA00004141"/>
    </source>
</evidence>
<protein>
    <recommendedName>
        <fullName evidence="13">Cation-transporting ATPase</fullName>
        <ecNumber evidence="13">7.2.2.-</ecNumber>
    </recommendedName>
</protein>
<dbReference type="InterPro" id="IPR008250">
    <property type="entry name" value="ATPase_P-typ_transduc_dom_A_sf"/>
</dbReference>
<sequence length="1215" mass="135909">MNFLLITANISIAGNENIRNNNNIKYDTKTESGQHLNSGEDDQMEIQGFVRNKIKTCTVRTFYVLTLGILRLVFHWYPHWEIKATHSRCSLRDAEKVLIIDTYKKFRSYFVKEIKILSTNTNSINGIQVPEFDTEDEKKKLLDFNLSDGRKKQLYQARIIKCKKLTYIWDDEKNTFIKLAGFDKGITRDELHGFSGQSRQKQVLKRIIYGDNEISVPVKSVLTLIALEALTPFYIFQLFSLIVWIVELYLYYTIAIIIMSVVGITTSVIQTRKNQKNLKGTVHSQDTAIVCRGNGNFEQIPTVELVPGDVIVIPSNGCNMQCDAVLLSGNCVVNESMLTGKQLNIIVSDEALTQLFLGESVPITKNPLPNNIKPYNVKEDVSHTLFCGTKVIQTRVKGDEQVLAVVIRTGYLTTKGELVRSILYPPPADFKFESDSYKFIGILAFIAVLGIIYTIVSKSTRNISPLDILIKSLDLITIAVPPALPAAMTVGKLYALNRLKNSKIFCINSRVINVSGSIDCVCFDKTGTLTEDELDMWGIVGVEGDKIKQPLKDPTTLPNTSSLLRGMATCHSLSIIDNVLCGDPLDIKMFESTGWSLADFYDSSNEGINATDPHHIVVRPKTDPHEINFEIGIVRQFQFSSHLQRMSVIARASGTDTFTVYCKGSPEMVSSLSTSSSVPDDILTRLKDYTGQGYRVIALAERQLQGYTLEEVMKLHREDVERDLELMGLIVLENRLKPQTTGVIRTLKEANLKVVMITGDNIQTALHVARECQMVDNDETIIEVNAREATKLEAATISYHVSSQPSLNCNGNGLDVEKLPLRKYCFAITGNSWGNVVDYFPELVPKIVAKGVVFARMSGMQKQQLIEEFKGLGYYVAMCGDGANDCGALKAAHVGISLSEAESSVASPFTSKEPNISCIPKVIKEGRAALVTSFGVFKLMLCYSLTEFASVIILYNIDANLTSMQFLFIDICLILNFASFFGITKAYETLDKVPPMTSLMGFIPISSMVLFMLVTVVYQVVGYNYIQTFDWFVPFVFDENDDKNFLSSENYAVYTISMFQYITMAIVFSKGKPYRKPLYTNGYLTLSLMLMTVVCAYITVYPAKWVTDVLELQVPPALDGRYAMLIIALVSFASSIIAEDFLVEYVLKRVVAPKFRSVDRTKQKFLRVLRDLNEESSWPRLGEEAVSVTSISEKESNGLVNKGFVGSQDILITRC</sequence>
<dbReference type="EMBL" id="JAPWTK010000050">
    <property type="protein sequence ID" value="KAJ8954194.1"/>
    <property type="molecule type" value="Genomic_DNA"/>
</dbReference>
<comment type="subcellular location">
    <subcellularLocation>
        <location evidence="1 13">Membrane</location>
        <topology evidence="1 13">Multi-pass membrane protein</topology>
    </subcellularLocation>
</comment>
<evidence type="ECO:0000256" key="9">
    <source>
        <dbReference type="ARBA" id="ARBA00022967"/>
    </source>
</evidence>
<keyword evidence="17" id="KW-1185">Reference proteome</keyword>
<dbReference type="Pfam" id="PF13246">
    <property type="entry name" value="Cation_ATPase"/>
    <property type="match status" value="1"/>
</dbReference>
<keyword evidence="8 13" id="KW-0460">Magnesium</keyword>
<dbReference type="InterPro" id="IPR023298">
    <property type="entry name" value="ATPase_P-typ_TM_dom_sf"/>
</dbReference>
<feature type="transmembrane region" description="Helical" evidence="13">
    <location>
        <begin position="967"/>
        <end position="987"/>
    </location>
</feature>
<dbReference type="PROSITE" id="PS01229">
    <property type="entry name" value="COF_2"/>
    <property type="match status" value="1"/>
</dbReference>
<dbReference type="SUPFAM" id="SSF81665">
    <property type="entry name" value="Calcium ATPase, transmembrane domain M"/>
    <property type="match status" value="1"/>
</dbReference>
<dbReference type="GO" id="GO:0016020">
    <property type="term" value="C:membrane"/>
    <property type="evidence" value="ECO:0007669"/>
    <property type="project" value="UniProtKB-SubCell"/>
</dbReference>
<evidence type="ECO:0000256" key="13">
    <source>
        <dbReference type="RuleBase" id="RU362082"/>
    </source>
</evidence>
<comment type="caution">
    <text evidence="16">The sequence shown here is derived from an EMBL/GenBank/DDBJ whole genome shotgun (WGS) entry which is preliminary data.</text>
</comment>
<keyword evidence="10 13" id="KW-1133">Transmembrane helix</keyword>
<dbReference type="SFLD" id="SFLDS00003">
    <property type="entry name" value="Haloacid_Dehalogenase"/>
    <property type="match status" value="1"/>
</dbReference>
<feature type="transmembrane region" description="Helical" evidence="13">
    <location>
        <begin position="1051"/>
        <end position="1069"/>
    </location>
</feature>
<evidence type="ECO:0000256" key="10">
    <source>
        <dbReference type="ARBA" id="ARBA00022989"/>
    </source>
</evidence>
<comment type="similarity">
    <text evidence="2 13">Belongs to the cation transport ATPase (P-type) (TC 3.A.3) family. Type V subfamily.</text>
</comment>
<dbReference type="GO" id="GO:0015203">
    <property type="term" value="F:polyamine transmembrane transporter activity"/>
    <property type="evidence" value="ECO:0007669"/>
    <property type="project" value="TreeGrafter"/>
</dbReference>
<dbReference type="InterPro" id="IPR001757">
    <property type="entry name" value="P_typ_ATPase"/>
</dbReference>
<gene>
    <name evidence="16" type="ORF">NQ318_005789</name>
</gene>
<dbReference type="GO" id="GO:0006874">
    <property type="term" value="P:intracellular calcium ion homeostasis"/>
    <property type="evidence" value="ECO:0007669"/>
    <property type="project" value="TreeGrafter"/>
</dbReference>
<dbReference type="Gene3D" id="3.40.50.1000">
    <property type="entry name" value="HAD superfamily/HAD-like"/>
    <property type="match status" value="1"/>
</dbReference>
<feature type="transmembrane region" description="Helical" evidence="13">
    <location>
        <begin position="1122"/>
        <end position="1147"/>
    </location>
</feature>
<feature type="domain" description="P-type ATPase A" evidence="14">
    <location>
        <begin position="285"/>
        <end position="422"/>
    </location>
</feature>
<organism evidence="16 17">
    <name type="scientific">Aromia moschata</name>
    <dbReference type="NCBI Taxonomy" id="1265417"/>
    <lineage>
        <taxon>Eukaryota</taxon>
        <taxon>Metazoa</taxon>
        <taxon>Ecdysozoa</taxon>
        <taxon>Arthropoda</taxon>
        <taxon>Hexapoda</taxon>
        <taxon>Insecta</taxon>
        <taxon>Pterygota</taxon>
        <taxon>Neoptera</taxon>
        <taxon>Endopterygota</taxon>
        <taxon>Coleoptera</taxon>
        <taxon>Polyphaga</taxon>
        <taxon>Cucujiformia</taxon>
        <taxon>Chrysomeloidea</taxon>
        <taxon>Cerambycidae</taxon>
        <taxon>Cerambycinae</taxon>
        <taxon>Callichromatini</taxon>
        <taxon>Aromia</taxon>
    </lineage>
</organism>
<evidence type="ECO:0000313" key="16">
    <source>
        <dbReference type="EMBL" id="KAJ8954194.1"/>
    </source>
</evidence>
<dbReference type="SUPFAM" id="SSF81660">
    <property type="entry name" value="Metal cation-transporting ATPase, ATP-binding domain N"/>
    <property type="match status" value="1"/>
</dbReference>
<keyword evidence="9 13" id="KW-1278">Translocase</keyword>
<evidence type="ECO:0000256" key="6">
    <source>
        <dbReference type="ARBA" id="ARBA00022741"/>
    </source>
</evidence>
<reference evidence="16" key="1">
    <citation type="journal article" date="2023" name="Insect Mol. Biol.">
        <title>Genome sequencing provides insights into the evolution of gene families encoding plant cell wall-degrading enzymes in longhorned beetles.</title>
        <authorList>
            <person name="Shin N.R."/>
            <person name="Okamura Y."/>
            <person name="Kirsch R."/>
            <person name="Pauchet Y."/>
        </authorList>
    </citation>
    <scope>NUCLEOTIDE SEQUENCE</scope>
    <source>
        <strain evidence="16">AMC_N1</strain>
    </source>
</reference>
<keyword evidence="6 13" id="KW-0547">Nucleotide-binding</keyword>
<feature type="domain" description="P5B-type ATPase N-terminal" evidence="15">
    <location>
        <begin position="40"/>
        <end position="170"/>
    </location>
</feature>
<dbReference type="GO" id="GO:0016887">
    <property type="term" value="F:ATP hydrolysis activity"/>
    <property type="evidence" value="ECO:0007669"/>
    <property type="project" value="InterPro"/>
</dbReference>
<keyword evidence="3" id="KW-0597">Phosphoprotein</keyword>
<dbReference type="InterPro" id="IPR047819">
    <property type="entry name" value="P5A-ATPase_N"/>
</dbReference>
<dbReference type="Proteomes" id="UP001162162">
    <property type="component" value="Unassembled WGS sequence"/>
</dbReference>